<feature type="signal peptide" evidence="1">
    <location>
        <begin position="1"/>
        <end position="23"/>
    </location>
</feature>
<sequence>MLKAYIRLSVAIIFILLIGVTHAAAEAPTEKEEVFSILQDAQAAQFTLGEKHRDMTEIQAVLDPYFTRDYQEQFLDAHLFKEEKGYITYGTDVPHFYIPFFTYDENTKIKQDEASGRIYVYEFFDVDESEGYLYPDHYEFVELEQNEQGLQVVSYGYDEEQPGFLKEVSDARTMESLKNEKKTAAMNVVNDQQKEKGKTFSFYQLTQPFASFVFIPGTQNPTLAFYQFLPMFASHYFIHEAEPKMLVTR</sequence>
<gene>
    <name evidence="2" type="ORF">JOC95_003699</name>
</gene>
<organism evidence="2 3">
    <name type="scientific">Sutcliffiella tianshenii</name>
    <dbReference type="NCBI Taxonomy" id="1463404"/>
    <lineage>
        <taxon>Bacteria</taxon>
        <taxon>Bacillati</taxon>
        <taxon>Bacillota</taxon>
        <taxon>Bacilli</taxon>
        <taxon>Bacillales</taxon>
        <taxon>Bacillaceae</taxon>
        <taxon>Sutcliffiella</taxon>
    </lineage>
</organism>
<feature type="chain" id="PRO_5046543123" description="DUF3298 domain-containing protein" evidence="1">
    <location>
        <begin position="24"/>
        <end position="249"/>
    </location>
</feature>
<keyword evidence="3" id="KW-1185">Reference proteome</keyword>
<proteinExistence type="predicted"/>
<reference evidence="2 3" key="1">
    <citation type="submission" date="2021-01" db="EMBL/GenBank/DDBJ databases">
        <title>Genomic Encyclopedia of Type Strains, Phase IV (KMG-IV): sequencing the most valuable type-strain genomes for metagenomic binning, comparative biology and taxonomic classification.</title>
        <authorList>
            <person name="Goeker M."/>
        </authorList>
    </citation>
    <scope>NUCLEOTIDE SEQUENCE [LARGE SCALE GENOMIC DNA]</scope>
    <source>
        <strain evidence="2 3">DSM 25879</strain>
    </source>
</reference>
<dbReference type="Proteomes" id="UP000737402">
    <property type="component" value="Unassembled WGS sequence"/>
</dbReference>
<comment type="caution">
    <text evidence="2">The sequence shown here is derived from an EMBL/GenBank/DDBJ whole genome shotgun (WGS) entry which is preliminary data.</text>
</comment>
<name>A0ABS2P490_9BACI</name>
<dbReference type="RefSeq" id="WP_204418605.1">
    <property type="nucleotide sequence ID" value="NZ_JAFBED010000010.1"/>
</dbReference>
<evidence type="ECO:0000256" key="1">
    <source>
        <dbReference type="SAM" id="SignalP"/>
    </source>
</evidence>
<evidence type="ECO:0008006" key="4">
    <source>
        <dbReference type="Google" id="ProtNLM"/>
    </source>
</evidence>
<accession>A0ABS2P490</accession>
<keyword evidence="1" id="KW-0732">Signal</keyword>
<dbReference type="Pfam" id="PF13158">
    <property type="entry name" value="DUF3993"/>
    <property type="match status" value="1"/>
</dbReference>
<evidence type="ECO:0000313" key="2">
    <source>
        <dbReference type="EMBL" id="MBM7621791.1"/>
    </source>
</evidence>
<dbReference type="InterPro" id="IPR025056">
    <property type="entry name" value="DUF3993"/>
</dbReference>
<protein>
    <recommendedName>
        <fullName evidence="4">DUF3298 domain-containing protein</fullName>
    </recommendedName>
</protein>
<evidence type="ECO:0000313" key="3">
    <source>
        <dbReference type="Proteomes" id="UP000737402"/>
    </source>
</evidence>
<dbReference type="EMBL" id="JAFBED010000010">
    <property type="protein sequence ID" value="MBM7621791.1"/>
    <property type="molecule type" value="Genomic_DNA"/>
</dbReference>